<dbReference type="Pfam" id="PF22706">
    <property type="entry name" value="Tex_central_region"/>
    <property type="match status" value="1"/>
</dbReference>
<dbReference type="InterPro" id="IPR055179">
    <property type="entry name" value="Tex-like_central_region"/>
</dbReference>
<dbReference type="RefSeq" id="WP_005397190.1">
    <property type="nucleotide sequence ID" value="NZ_JH601088.1"/>
</dbReference>
<dbReference type="Gene3D" id="1.10.10.650">
    <property type="entry name" value="RuvA domain 2-like"/>
    <property type="match status" value="1"/>
</dbReference>
<dbReference type="InterPro" id="IPR012340">
    <property type="entry name" value="NA-bd_OB-fold"/>
</dbReference>
<dbReference type="GO" id="GO:0006139">
    <property type="term" value="P:nucleobase-containing compound metabolic process"/>
    <property type="evidence" value="ECO:0007669"/>
    <property type="project" value="InterPro"/>
</dbReference>
<dbReference type="Gene3D" id="1.10.3500.10">
    <property type="entry name" value="Tex N-terminal region-like"/>
    <property type="match status" value="1"/>
</dbReference>
<dbReference type="GO" id="GO:0006412">
    <property type="term" value="P:translation"/>
    <property type="evidence" value="ECO:0007669"/>
    <property type="project" value="TreeGrafter"/>
</dbReference>
<dbReference type="SUPFAM" id="SSF47781">
    <property type="entry name" value="RuvA domain 2-like"/>
    <property type="match status" value="2"/>
</dbReference>
<dbReference type="InterPro" id="IPR018974">
    <property type="entry name" value="Tex-like_N"/>
</dbReference>
<accession>H3NLP7</accession>
<dbReference type="SUPFAM" id="SSF158832">
    <property type="entry name" value="Tex N-terminal region-like"/>
    <property type="match status" value="1"/>
</dbReference>
<dbReference type="PROSITE" id="PS50126">
    <property type="entry name" value="S1"/>
    <property type="match status" value="1"/>
</dbReference>
<evidence type="ECO:0000313" key="2">
    <source>
        <dbReference type="EMBL" id="EHR35750.1"/>
    </source>
</evidence>
<dbReference type="Pfam" id="PF12836">
    <property type="entry name" value="HHH_3"/>
    <property type="match status" value="1"/>
</dbReference>
<evidence type="ECO:0000259" key="1">
    <source>
        <dbReference type="PROSITE" id="PS50126"/>
    </source>
</evidence>
<name>H3NLP7_9FIRM</name>
<dbReference type="InterPro" id="IPR037027">
    <property type="entry name" value="YqgF/RNaseH-like_dom_sf"/>
</dbReference>
<dbReference type="Pfam" id="PF09371">
    <property type="entry name" value="Tex_N"/>
    <property type="match status" value="1"/>
</dbReference>
<dbReference type="STRING" id="883114.HMPREF9709_00258"/>
<dbReference type="InterPro" id="IPR050437">
    <property type="entry name" value="Ribos_protein_bS1-like"/>
</dbReference>
<dbReference type="InterPro" id="IPR006641">
    <property type="entry name" value="YqgF/RNaseH-like_dom"/>
</dbReference>
<dbReference type="InterPro" id="IPR041692">
    <property type="entry name" value="HHH_9"/>
</dbReference>
<dbReference type="Gene3D" id="2.40.50.140">
    <property type="entry name" value="Nucleic acid-binding proteins"/>
    <property type="match status" value="1"/>
</dbReference>
<protein>
    <submittedName>
        <fullName evidence="2">Competence protein ComEA helix-hairpin-helix repeat region</fullName>
    </submittedName>
</protein>
<gene>
    <name evidence="2" type="ORF">HMPREF9709_00258</name>
</gene>
<dbReference type="InterPro" id="IPR023319">
    <property type="entry name" value="Tex-like_HTH_dom_sf"/>
</dbReference>
<dbReference type="SUPFAM" id="SSF53098">
    <property type="entry name" value="Ribonuclease H-like"/>
    <property type="match status" value="1"/>
</dbReference>
<dbReference type="EMBL" id="AGEI01000008">
    <property type="protein sequence ID" value="EHR35750.1"/>
    <property type="molecule type" value="Genomic_DNA"/>
</dbReference>
<dbReference type="PATRIC" id="fig|883114.3.peg.254"/>
<dbReference type="eggNOG" id="COG2183">
    <property type="taxonomic scope" value="Bacteria"/>
</dbReference>
<dbReference type="FunFam" id="1.10.10.650:FF:000001">
    <property type="entry name" value="S1 RNA-binding domain 1"/>
    <property type="match status" value="1"/>
</dbReference>
<dbReference type="GO" id="GO:0005737">
    <property type="term" value="C:cytoplasm"/>
    <property type="evidence" value="ECO:0007669"/>
    <property type="project" value="UniProtKB-ARBA"/>
</dbReference>
<dbReference type="FunFam" id="2.40.50.140:FF:000051">
    <property type="entry name" value="RNA-binding transcriptional accessory protein"/>
    <property type="match status" value="1"/>
</dbReference>
<dbReference type="OrthoDB" id="9804714at2"/>
<feature type="domain" description="S1 motif" evidence="1">
    <location>
        <begin position="633"/>
        <end position="702"/>
    </location>
</feature>
<reference evidence="2 3" key="1">
    <citation type="submission" date="2012-01" db="EMBL/GenBank/DDBJ databases">
        <title>The Genome Sequence of Helcococcus kunzii ATCC 51366.</title>
        <authorList>
            <consortium name="The Broad Institute Genome Sequencing Platform"/>
            <person name="Earl A."/>
            <person name="Ward D."/>
            <person name="Feldgarden M."/>
            <person name="Gevers D."/>
            <person name="Huys G."/>
            <person name="Young S.K."/>
            <person name="Zeng Q."/>
            <person name="Gargeya S."/>
            <person name="Fitzgerald M."/>
            <person name="Haas B."/>
            <person name="Abouelleil A."/>
            <person name="Alvarado L."/>
            <person name="Arachchi H.M."/>
            <person name="Berlin A."/>
            <person name="Chapman S.B."/>
            <person name="Gearin G."/>
            <person name="Goldberg J."/>
            <person name="Griggs A."/>
            <person name="Gujja S."/>
            <person name="Hansen M."/>
            <person name="Heiman D."/>
            <person name="Howarth C."/>
            <person name="Larimer J."/>
            <person name="Lui A."/>
            <person name="MacDonald P.J.P."/>
            <person name="McCowen C."/>
            <person name="Montmayeur A."/>
            <person name="Murphy C."/>
            <person name="Neiman D."/>
            <person name="Pearson M."/>
            <person name="Priest M."/>
            <person name="Roberts A."/>
            <person name="Saif S."/>
            <person name="Shea T."/>
            <person name="Sisk P."/>
            <person name="Stolte C."/>
            <person name="Sykes S."/>
            <person name="Wortman J."/>
            <person name="Nusbaum C."/>
            <person name="Birren B."/>
        </authorList>
    </citation>
    <scope>NUCLEOTIDE SEQUENCE [LARGE SCALE GENOMIC DNA]</scope>
    <source>
        <strain evidence="2 3">ATCC 51366</strain>
    </source>
</reference>
<dbReference type="InterPro" id="IPR012337">
    <property type="entry name" value="RNaseH-like_sf"/>
</dbReference>
<dbReference type="FunFam" id="1.10.150.310:FF:000002">
    <property type="entry name" value="Putative transcription modulator/accessory protein"/>
    <property type="match status" value="1"/>
</dbReference>
<dbReference type="GeneID" id="96998277"/>
<dbReference type="InterPro" id="IPR023323">
    <property type="entry name" value="Tex-like_dom_sf"/>
</dbReference>
<dbReference type="InterPro" id="IPR032639">
    <property type="entry name" value="Tex_YqgF"/>
</dbReference>
<dbReference type="GO" id="GO:0003735">
    <property type="term" value="F:structural constituent of ribosome"/>
    <property type="evidence" value="ECO:0007669"/>
    <property type="project" value="TreeGrafter"/>
</dbReference>
<dbReference type="InterPro" id="IPR003029">
    <property type="entry name" value="S1_domain"/>
</dbReference>
<keyword evidence="3" id="KW-1185">Reference proteome</keyword>
<sequence>MNINKKIAEELNIKESQVEKTVNLIDEGNTIPFIARYRKEVTGNLTDEVLRELETKLNYLRNLETRKEEVIASIEKQDKMTDDLMSQIENAETLKEVEDIYRPYKQKKQTRATKAKEKGLEPLSNFILTWKEGNGSILEKAEGFITEEVPTVEDAINGAKDILAELISDATVFRNILRKDAQRVGVIVSQKAKIEEGKEEEAATFYSYFEYEEKISSIPSHRILALNRGEKLGFLKVNVKLSDDENIYVISRSIQQDRLSEAYKYINEAAEDGYKRLLFPSVENEIRAELTEKADEQAIDVFAKNLKPYLMQAPIKGSVVMGLDPGYRTGCKLVVISETGELLHDTIIYPAKPKGDIEGSILVMTDLIKKFGVDLITIGNGTASRETEQVVSKMLNENKFDKKVFYTIVNESGASIYSASKVGIEEFPDKDVTVRGAVSIARRVQDPLAELVKIEPKHIGVGQYQHDVNQTKLSDTLNNVVEDCVNNVGVNLNTASPSLLMYVSGINSKVSKNIIDYKHENGSFKSRDELKKVKGLGPKTFQQAAGFLRIPESENPLDNTAVHPESYKIAKKIMGMDLDSIDTKKLSEELEIGEPTLIDIIQELKKPGRDPREDMPKPILRADVLSIDDLEVGMVLKGTVRNVVDFGAFVDIGVKNDGLVHISEISDKYIKHPSEVLKVSDIVEVKIINVDKNRNKVGLSMKGIDK</sequence>
<organism evidence="2 3">
    <name type="scientific">Helcococcus kunzii ATCC 51366</name>
    <dbReference type="NCBI Taxonomy" id="883114"/>
    <lineage>
        <taxon>Bacteria</taxon>
        <taxon>Bacillati</taxon>
        <taxon>Bacillota</taxon>
        <taxon>Tissierellia</taxon>
        <taxon>Tissierellales</taxon>
        <taxon>Peptoniphilaceae</taxon>
        <taxon>Helcococcus</taxon>
    </lineage>
</organism>
<dbReference type="SMART" id="SM00732">
    <property type="entry name" value="YqgFc"/>
    <property type="match status" value="1"/>
</dbReference>
<dbReference type="Pfam" id="PF16921">
    <property type="entry name" value="Tex_YqgF"/>
    <property type="match status" value="1"/>
</dbReference>
<dbReference type="AlphaFoldDB" id="H3NLP7"/>
<dbReference type="InterPro" id="IPR044146">
    <property type="entry name" value="S1_Tex"/>
</dbReference>
<dbReference type="FunFam" id="3.30.420.140:FF:000001">
    <property type="entry name" value="RNA-binding transcriptional accessory protein"/>
    <property type="match status" value="1"/>
</dbReference>
<dbReference type="SMART" id="SM00316">
    <property type="entry name" value="S1"/>
    <property type="match status" value="1"/>
</dbReference>
<dbReference type="HOGENOM" id="CLU_009833_0_2_9"/>
<dbReference type="Pfam" id="PF00575">
    <property type="entry name" value="S1"/>
    <property type="match status" value="1"/>
</dbReference>
<dbReference type="PANTHER" id="PTHR10724">
    <property type="entry name" value="30S RIBOSOMAL PROTEIN S1"/>
    <property type="match status" value="1"/>
</dbReference>
<dbReference type="InterPro" id="IPR010994">
    <property type="entry name" value="RuvA_2-like"/>
</dbReference>
<dbReference type="Gene3D" id="3.30.420.140">
    <property type="entry name" value="YqgF/RNase H-like domain"/>
    <property type="match status" value="1"/>
</dbReference>
<proteinExistence type="predicted"/>
<dbReference type="PANTHER" id="PTHR10724:SF10">
    <property type="entry name" value="S1 RNA-BINDING DOMAIN-CONTAINING PROTEIN 1"/>
    <property type="match status" value="1"/>
</dbReference>
<dbReference type="CDD" id="cd05685">
    <property type="entry name" value="S1_Tex"/>
    <property type="match status" value="1"/>
</dbReference>
<dbReference type="GO" id="GO:0003729">
    <property type="term" value="F:mRNA binding"/>
    <property type="evidence" value="ECO:0007669"/>
    <property type="project" value="TreeGrafter"/>
</dbReference>
<evidence type="ECO:0000313" key="3">
    <source>
        <dbReference type="Proteomes" id="UP000004191"/>
    </source>
</evidence>
<dbReference type="Gene3D" id="1.10.150.310">
    <property type="entry name" value="Tex RuvX-like domain-like"/>
    <property type="match status" value="1"/>
</dbReference>
<dbReference type="Pfam" id="PF17674">
    <property type="entry name" value="HHH_9"/>
    <property type="match status" value="1"/>
</dbReference>
<dbReference type="Proteomes" id="UP000004191">
    <property type="component" value="Unassembled WGS sequence"/>
</dbReference>
<comment type="caution">
    <text evidence="2">The sequence shown here is derived from an EMBL/GenBank/DDBJ whole genome shotgun (WGS) entry which is preliminary data.</text>
</comment>
<dbReference type="SUPFAM" id="SSF50249">
    <property type="entry name" value="Nucleic acid-binding proteins"/>
    <property type="match status" value="1"/>
</dbReference>